<name>A0AAW2G689_9HYME</name>
<organism evidence="1 2">
    <name type="scientific">Cardiocondyla obscurior</name>
    <dbReference type="NCBI Taxonomy" id="286306"/>
    <lineage>
        <taxon>Eukaryota</taxon>
        <taxon>Metazoa</taxon>
        <taxon>Ecdysozoa</taxon>
        <taxon>Arthropoda</taxon>
        <taxon>Hexapoda</taxon>
        <taxon>Insecta</taxon>
        <taxon>Pterygota</taxon>
        <taxon>Neoptera</taxon>
        <taxon>Endopterygota</taxon>
        <taxon>Hymenoptera</taxon>
        <taxon>Apocrita</taxon>
        <taxon>Aculeata</taxon>
        <taxon>Formicoidea</taxon>
        <taxon>Formicidae</taxon>
        <taxon>Myrmicinae</taxon>
        <taxon>Cardiocondyla</taxon>
    </lineage>
</organism>
<gene>
    <name evidence="1" type="ORF">PUN28_007540</name>
</gene>
<comment type="caution">
    <text evidence="1">The sequence shown here is derived from an EMBL/GenBank/DDBJ whole genome shotgun (WGS) entry which is preliminary data.</text>
</comment>
<reference evidence="1 2" key="1">
    <citation type="submission" date="2023-03" db="EMBL/GenBank/DDBJ databases">
        <title>High recombination rates correlate with genetic variation in Cardiocondyla obscurior ants.</title>
        <authorList>
            <person name="Errbii M."/>
        </authorList>
    </citation>
    <scope>NUCLEOTIDE SEQUENCE [LARGE SCALE GENOMIC DNA]</scope>
    <source>
        <strain evidence="1">Alpha-2009</strain>
        <tissue evidence="1">Whole body</tissue>
    </source>
</reference>
<protein>
    <submittedName>
        <fullName evidence="1">Uncharacterized protein</fullName>
    </submittedName>
</protein>
<dbReference type="EMBL" id="JADYXP020000006">
    <property type="protein sequence ID" value="KAL0122942.1"/>
    <property type="molecule type" value="Genomic_DNA"/>
</dbReference>
<keyword evidence="2" id="KW-1185">Reference proteome</keyword>
<proteinExistence type="predicted"/>
<accession>A0AAW2G689</accession>
<evidence type="ECO:0000313" key="1">
    <source>
        <dbReference type="EMBL" id="KAL0122942.1"/>
    </source>
</evidence>
<dbReference type="Proteomes" id="UP001430953">
    <property type="component" value="Unassembled WGS sequence"/>
</dbReference>
<sequence length="53" mass="6266">MNYPINPDAIEIKYKSYSARKIHISQPKSFIVLIDQRDTPIHIYDTCMTYVAY</sequence>
<evidence type="ECO:0000313" key="2">
    <source>
        <dbReference type="Proteomes" id="UP001430953"/>
    </source>
</evidence>
<dbReference type="AlphaFoldDB" id="A0AAW2G689"/>